<sequence length="176" mass="20481">MGNAPLSPDYVPVPEYPPSPDFVPEPVYSKFMPLEDEILPAEEQPLPATDSPTADSPGYIPRFYSEEMTTRPLGSSCPDYPPLTEEMMAMMRMSHLMMMRMRRLILRLMTRRRRSTQLLPTLQLLLYQLLIRPHLLRRLSLLDPRRAHYTTTTSPYPRVTARNNPIKVETPKRNDR</sequence>
<protein>
    <submittedName>
        <fullName evidence="2">Uncharacterized protein</fullName>
    </submittedName>
</protein>
<evidence type="ECO:0000313" key="2">
    <source>
        <dbReference type="EMBL" id="GJS83189.1"/>
    </source>
</evidence>
<evidence type="ECO:0000313" key="3">
    <source>
        <dbReference type="Proteomes" id="UP001151760"/>
    </source>
</evidence>
<evidence type="ECO:0000256" key="1">
    <source>
        <dbReference type="SAM" id="MobiDB-lite"/>
    </source>
</evidence>
<accession>A0ABQ4YZC6</accession>
<proteinExistence type="predicted"/>
<reference evidence="2" key="2">
    <citation type="submission" date="2022-01" db="EMBL/GenBank/DDBJ databases">
        <authorList>
            <person name="Yamashiro T."/>
            <person name="Shiraishi A."/>
            <person name="Satake H."/>
            <person name="Nakayama K."/>
        </authorList>
    </citation>
    <scope>NUCLEOTIDE SEQUENCE</scope>
</reference>
<reference evidence="2" key="1">
    <citation type="journal article" date="2022" name="Int. J. Mol. Sci.">
        <title>Draft Genome of Tanacetum Coccineum: Genomic Comparison of Closely Related Tanacetum-Family Plants.</title>
        <authorList>
            <person name="Yamashiro T."/>
            <person name="Shiraishi A."/>
            <person name="Nakayama K."/>
            <person name="Satake H."/>
        </authorList>
    </citation>
    <scope>NUCLEOTIDE SEQUENCE</scope>
</reference>
<dbReference type="Proteomes" id="UP001151760">
    <property type="component" value="Unassembled WGS sequence"/>
</dbReference>
<comment type="caution">
    <text evidence="2">The sequence shown here is derived from an EMBL/GenBank/DDBJ whole genome shotgun (WGS) entry which is preliminary data.</text>
</comment>
<feature type="region of interest" description="Disordered" evidence="1">
    <location>
        <begin position="149"/>
        <end position="176"/>
    </location>
</feature>
<name>A0ABQ4YZC6_9ASTR</name>
<organism evidence="2 3">
    <name type="scientific">Tanacetum coccineum</name>
    <dbReference type="NCBI Taxonomy" id="301880"/>
    <lineage>
        <taxon>Eukaryota</taxon>
        <taxon>Viridiplantae</taxon>
        <taxon>Streptophyta</taxon>
        <taxon>Embryophyta</taxon>
        <taxon>Tracheophyta</taxon>
        <taxon>Spermatophyta</taxon>
        <taxon>Magnoliopsida</taxon>
        <taxon>eudicotyledons</taxon>
        <taxon>Gunneridae</taxon>
        <taxon>Pentapetalae</taxon>
        <taxon>asterids</taxon>
        <taxon>campanulids</taxon>
        <taxon>Asterales</taxon>
        <taxon>Asteraceae</taxon>
        <taxon>Asteroideae</taxon>
        <taxon>Anthemideae</taxon>
        <taxon>Anthemidinae</taxon>
        <taxon>Tanacetum</taxon>
    </lineage>
</organism>
<gene>
    <name evidence="2" type="ORF">Tco_0749730</name>
</gene>
<dbReference type="EMBL" id="BQNB010010882">
    <property type="protein sequence ID" value="GJS83189.1"/>
    <property type="molecule type" value="Genomic_DNA"/>
</dbReference>
<keyword evidence="3" id="KW-1185">Reference proteome</keyword>